<evidence type="ECO:0000256" key="7">
    <source>
        <dbReference type="ARBA" id="ARBA00022741"/>
    </source>
</evidence>
<dbReference type="InterPro" id="IPR008250">
    <property type="entry name" value="ATPase_P-typ_transduc_dom_A_sf"/>
</dbReference>
<keyword evidence="10 22" id="KW-0460">Magnesium</keyword>
<accession>A0A452TIB3</accession>
<evidence type="ECO:0000256" key="12">
    <source>
        <dbReference type="ARBA" id="ARBA00022989"/>
    </source>
</evidence>
<dbReference type="SUPFAM" id="SSF56784">
    <property type="entry name" value="HAD-like"/>
    <property type="match status" value="1"/>
</dbReference>
<comment type="catalytic activity">
    <reaction evidence="16 23">
        <text>ATP + H2O + phospholipidSide 1 = ADP + phosphate + phospholipidSide 2.</text>
        <dbReference type="EC" id="7.6.2.1"/>
    </reaction>
</comment>
<keyword evidence="7 21" id="KW-0547">Nucleotide-binding</keyword>
<dbReference type="FunFam" id="3.40.1110.10:FF:000096">
    <property type="entry name" value="Phospholipid-transporting ATPase"/>
    <property type="match status" value="1"/>
</dbReference>
<evidence type="ECO:0000313" key="26">
    <source>
        <dbReference type="Ensembl" id="ENSUMAP00000007766"/>
    </source>
</evidence>
<feature type="binding site" evidence="21">
    <location>
        <position position="635"/>
    </location>
    <ligand>
        <name>ATP</name>
        <dbReference type="ChEBI" id="CHEBI:30616"/>
    </ligand>
</feature>
<dbReference type="Gene3D" id="3.40.1110.10">
    <property type="entry name" value="Calcium-transporting ATPase, cytoplasmic domain N"/>
    <property type="match status" value="1"/>
</dbReference>
<evidence type="ECO:0000256" key="6">
    <source>
        <dbReference type="ARBA" id="ARBA00022723"/>
    </source>
</evidence>
<dbReference type="SUPFAM" id="SSF81665">
    <property type="entry name" value="Calcium ATPase, transmembrane domain M"/>
    <property type="match status" value="1"/>
</dbReference>
<dbReference type="Pfam" id="PF16209">
    <property type="entry name" value="PhoLip_ATPase_N"/>
    <property type="match status" value="1"/>
</dbReference>
<evidence type="ECO:0000256" key="5">
    <source>
        <dbReference type="ARBA" id="ARBA00022692"/>
    </source>
</evidence>
<feature type="binding site" evidence="21">
    <location>
        <position position="458"/>
    </location>
    <ligand>
        <name>ATP</name>
        <dbReference type="ChEBI" id="CHEBI:30616"/>
    </ligand>
</feature>
<feature type="binding site" evidence="21">
    <location>
        <position position="367"/>
    </location>
    <ligand>
        <name>ATP</name>
        <dbReference type="ChEBI" id="CHEBI:30616"/>
    </ligand>
</feature>
<feature type="binding site" evidence="22">
    <location>
        <position position="368"/>
    </location>
    <ligand>
        <name>Mg(2+)</name>
        <dbReference type="ChEBI" id="CHEBI:18420"/>
    </ligand>
</feature>
<dbReference type="Pfam" id="PF16212">
    <property type="entry name" value="PhoLip_ATPase_C"/>
    <property type="match status" value="1"/>
</dbReference>
<evidence type="ECO:0000256" key="23">
    <source>
        <dbReference type="RuleBase" id="RU362033"/>
    </source>
</evidence>
<evidence type="ECO:0000256" key="2">
    <source>
        <dbReference type="ARBA" id="ARBA00004477"/>
    </source>
</evidence>
<evidence type="ECO:0000256" key="1">
    <source>
        <dbReference type="ARBA" id="ARBA00001946"/>
    </source>
</evidence>
<comment type="catalytic activity">
    <reaction evidence="17">
        <text>a 1,2-diacyl-sn-glycero-3-phospho-L-serine(out) + ATP + H2O = a 1,2-diacyl-sn-glycero-3-phospho-L-serine(in) + ADP + phosphate + H(+)</text>
        <dbReference type="Rhea" id="RHEA:38567"/>
        <dbReference type="ChEBI" id="CHEBI:15377"/>
        <dbReference type="ChEBI" id="CHEBI:15378"/>
        <dbReference type="ChEBI" id="CHEBI:30616"/>
        <dbReference type="ChEBI" id="CHEBI:43474"/>
        <dbReference type="ChEBI" id="CHEBI:57262"/>
        <dbReference type="ChEBI" id="CHEBI:456216"/>
    </reaction>
    <physiologicalReaction direction="left-to-right" evidence="17">
        <dbReference type="Rhea" id="RHEA:38568"/>
    </physiologicalReaction>
</comment>
<feature type="binding site" evidence="21">
    <location>
        <position position="499"/>
    </location>
    <ligand>
        <name>ATP</name>
        <dbReference type="ChEBI" id="CHEBI:30616"/>
    </ligand>
</feature>
<dbReference type="NCBIfam" id="TIGR01652">
    <property type="entry name" value="ATPase-Plipid"/>
    <property type="match status" value="1"/>
</dbReference>
<evidence type="ECO:0000256" key="16">
    <source>
        <dbReference type="ARBA" id="ARBA00034036"/>
    </source>
</evidence>
<keyword evidence="9 21" id="KW-0067">ATP-binding</keyword>
<dbReference type="SUPFAM" id="SSF81660">
    <property type="entry name" value="Metal cation-transporting ATPase, ATP-binding domain N"/>
    <property type="match status" value="1"/>
</dbReference>
<dbReference type="InterPro" id="IPR018303">
    <property type="entry name" value="ATPase_P-typ_P_site"/>
</dbReference>
<dbReference type="GO" id="GO:0007030">
    <property type="term" value="P:Golgi organization"/>
    <property type="evidence" value="ECO:0007669"/>
    <property type="project" value="TreeGrafter"/>
</dbReference>
<evidence type="ECO:0000256" key="20">
    <source>
        <dbReference type="PIRSR" id="PIRSR606539-1"/>
    </source>
</evidence>
<dbReference type="GeneTree" id="ENSGT00940000160463"/>
<dbReference type="EC" id="7.6.2.1" evidence="23"/>
<keyword evidence="6 22" id="KW-0479">Metal-binding</keyword>
<dbReference type="InterPro" id="IPR006539">
    <property type="entry name" value="P-type_ATPase_IV"/>
</dbReference>
<dbReference type="GO" id="GO:0002080">
    <property type="term" value="C:acrosomal membrane"/>
    <property type="evidence" value="ECO:0007669"/>
    <property type="project" value="UniProtKB-SubCell"/>
</dbReference>
<evidence type="ECO:0000259" key="25">
    <source>
        <dbReference type="Pfam" id="PF16212"/>
    </source>
</evidence>
<dbReference type="GO" id="GO:0005524">
    <property type="term" value="F:ATP binding"/>
    <property type="evidence" value="ECO:0007669"/>
    <property type="project" value="UniProtKB-UniRule"/>
</dbReference>
<dbReference type="PROSITE" id="PS00154">
    <property type="entry name" value="ATPASE_E1_E2"/>
    <property type="match status" value="1"/>
</dbReference>
<dbReference type="GO" id="GO:0090556">
    <property type="term" value="F:phosphatidylserine floppase activity"/>
    <property type="evidence" value="ECO:0007669"/>
    <property type="project" value="RHEA"/>
</dbReference>
<dbReference type="GO" id="GO:0045332">
    <property type="term" value="P:phospholipid translocation"/>
    <property type="evidence" value="ECO:0007669"/>
    <property type="project" value="TreeGrafter"/>
</dbReference>
<evidence type="ECO:0000256" key="10">
    <source>
        <dbReference type="ARBA" id="ARBA00022842"/>
    </source>
</evidence>
<keyword evidence="11 23" id="KW-1278">Translocase</keyword>
<evidence type="ECO:0000256" key="19">
    <source>
        <dbReference type="ARBA" id="ARBA00060440"/>
    </source>
</evidence>
<keyword evidence="12" id="KW-1133">Transmembrane helix</keyword>
<dbReference type="Ensembl" id="ENSUMAT00000009310.1">
    <property type="protein sequence ID" value="ENSUMAP00000007766.1"/>
    <property type="gene ID" value="ENSUMAG00000005937.1"/>
</dbReference>
<dbReference type="GO" id="GO:0005802">
    <property type="term" value="C:trans-Golgi network"/>
    <property type="evidence" value="ECO:0007669"/>
    <property type="project" value="TreeGrafter"/>
</dbReference>
<keyword evidence="5" id="KW-0812">Transmembrane</keyword>
<feature type="binding site" evidence="21">
    <location>
        <position position="522"/>
    </location>
    <ligand>
        <name>ATP</name>
        <dbReference type="ChEBI" id="CHEBI:30616"/>
    </ligand>
</feature>
<keyword evidence="15" id="KW-0968">Cytoplasmic vesicle</keyword>
<dbReference type="GO" id="GO:0000287">
    <property type="term" value="F:magnesium ion binding"/>
    <property type="evidence" value="ECO:0007669"/>
    <property type="project" value="UniProtKB-UniRule"/>
</dbReference>
<evidence type="ECO:0000259" key="24">
    <source>
        <dbReference type="Pfam" id="PF16209"/>
    </source>
</evidence>
<dbReference type="InterPro" id="IPR036412">
    <property type="entry name" value="HAD-like_sf"/>
</dbReference>
<dbReference type="InterPro" id="IPR032631">
    <property type="entry name" value="P-type_ATPase_N"/>
</dbReference>
<dbReference type="GO" id="GO:0005789">
    <property type="term" value="C:endoplasmic reticulum membrane"/>
    <property type="evidence" value="ECO:0007669"/>
    <property type="project" value="UniProtKB-SubCell"/>
</dbReference>
<evidence type="ECO:0000256" key="22">
    <source>
        <dbReference type="PIRSR" id="PIRSR606539-3"/>
    </source>
</evidence>
<dbReference type="PANTHER" id="PTHR24092:SF78">
    <property type="entry name" value="PHOSPHOLIPID-TRANSPORTING ATPASE IK"/>
    <property type="match status" value="1"/>
</dbReference>
<dbReference type="Gene3D" id="2.70.150.10">
    <property type="entry name" value="Calcium-transporting ATPase, cytoplasmic transduction domain A"/>
    <property type="match status" value="1"/>
</dbReference>
<keyword evidence="14" id="KW-0472">Membrane</keyword>
<dbReference type="InterPro" id="IPR023299">
    <property type="entry name" value="ATPase_P-typ_cyto_dom_N"/>
</dbReference>
<evidence type="ECO:0000256" key="11">
    <source>
        <dbReference type="ARBA" id="ARBA00022967"/>
    </source>
</evidence>
<reference evidence="26" key="1">
    <citation type="submission" date="2019-03" db="UniProtKB">
        <authorList>
            <consortium name="Ensembl"/>
        </authorList>
    </citation>
    <scope>IDENTIFICATION</scope>
</reference>
<keyword evidence="4" id="KW-0813">Transport</keyword>
<organism evidence="26">
    <name type="scientific">Ursus maritimus</name>
    <name type="common">Polar bear</name>
    <name type="synonym">Thalarctos maritimus</name>
    <dbReference type="NCBI Taxonomy" id="29073"/>
    <lineage>
        <taxon>Eukaryota</taxon>
        <taxon>Metazoa</taxon>
        <taxon>Chordata</taxon>
        <taxon>Craniata</taxon>
        <taxon>Vertebrata</taxon>
        <taxon>Euteleostomi</taxon>
        <taxon>Mammalia</taxon>
        <taxon>Eutheria</taxon>
        <taxon>Laurasiatheria</taxon>
        <taxon>Carnivora</taxon>
        <taxon>Caniformia</taxon>
        <taxon>Ursidae</taxon>
        <taxon>Ursus</taxon>
    </lineage>
</organism>
<dbReference type="Pfam" id="PF13246">
    <property type="entry name" value="Cation_ATPase"/>
    <property type="match status" value="1"/>
</dbReference>
<dbReference type="SUPFAM" id="SSF81653">
    <property type="entry name" value="Calcium ATPase, transduction domain A"/>
    <property type="match status" value="1"/>
</dbReference>
<dbReference type="InterPro" id="IPR032630">
    <property type="entry name" value="P_typ_ATPase_c"/>
</dbReference>
<comment type="function">
    <text evidence="18">P4-ATPase flippase which catalyzes the hydrolysis of ATP coupled to the transport of aminophospholipids from the outer to the inner leaflet of various membranes and ensures the maintenance of asymmetric distribution of phospholipids. Phospholipid translocation also seems to be implicated in vesicle formation and in uptake of lipid signaling molecules. May be responsible for the maintenance of asymmetric distribution of phosphatidylserine (PS) in spermatozoa membranes. Involved in acrosome reactions and binding of spermatozoa to zona pellucida.</text>
</comment>
<feature type="domain" description="P-type ATPase N-terminal" evidence="24">
    <location>
        <begin position="12"/>
        <end position="79"/>
    </location>
</feature>
<feature type="binding site" evidence="22">
    <location>
        <position position="366"/>
    </location>
    <ligand>
        <name>Mg(2+)</name>
        <dbReference type="ChEBI" id="CHEBI:18420"/>
    </ligand>
</feature>
<comment type="cofactor">
    <cofactor evidence="1 22">
        <name>Mg(2+)</name>
        <dbReference type="ChEBI" id="CHEBI:18420"/>
    </cofactor>
</comment>
<proteinExistence type="inferred from homology"/>
<evidence type="ECO:0000256" key="13">
    <source>
        <dbReference type="ARBA" id="ARBA00023055"/>
    </source>
</evidence>
<dbReference type="FunFam" id="3.40.50.1000:FF:000001">
    <property type="entry name" value="Phospholipid-transporting ATPase IC"/>
    <property type="match status" value="1"/>
</dbReference>
<feature type="domain" description="P-type ATPase C-terminal" evidence="25">
    <location>
        <begin position="679"/>
        <end position="846"/>
    </location>
</feature>
<evidence type="ECO:0000256" key="17">
    <source>
        <dbReference type="ARBA" id="ARBA00051303"/>
    </source>
</evidence>
<feature type="binding site" evidence="21">
    <location>
        <position position="636"/>
    </location>
    <ligand>
        <name>ATP</name>
        <dbReference type="ChEBI" id="CHEBI:30616"/>
    </ligand>
</feature>
<dbReference type="PANTHER" id="PTHR24092">
    <property type="entry name" value="PROBABLE PHOSPHOLIPID-TRANSPORTING ATPASE"/>
    <property type="match status" value="1"/>
</dbReference>
<evidence type="ECO:0000256" key="14">
    <source>
        <dbReference type="ARBA" id="ARBA00023136"/>
    </source>
</evidence>
<dbReference type="AlphaFoldDB" id="A0A452TIB3"/>
<comment type="similarity">
    <text evidence="3 23">Belongs to the cation transport ATPase (P-type) (TC 3.A.3) family. Type IV subfamily.</text>
</comment>
<feature type="binding site" evidence="21">
    <location>
        <position position="368"/>
    </location>
    <ligand>
        <name>ATP</name>
        <dbReference type="ChEBI" id="CHEBI:30616"/>
    </ligand>
</feature>
<name>A0A452TIB3_URSMA</name>
<dbReference type="GO" id="GO:0005886">
    <property type="term" value="C:plasma membrane"/>
    <property type="evidence" value="ECO:0007669"/>
    <property type="project" value="TreeGrafter"/>
</dbReference>
<sequence>TWEVKANSRAFNSQFKTSFLCWQRQKYKSNVIHTAKYNVFSFLPLSLYEQFHRVSNLYFLFIIILQGFPEISTLPWFTLFAPLVCLLTIRATRDLVDDIVSVAGGRGLGRAGVGEGQGAMLFPPNPPAPPQADLLLLASTEPSSLCYVETADIDGETNLKFRQAPPVTHLELTSIRNMASFQGKVVCEEPNSRMHHFVGCLEWNGRKHPLDSGNMLLRGCRVRNTDTCYGMVIYAGFDTKIMKNCGRIHQKRTKIDRLMNKLVMLVRGLPWGRPLGRGCHLPAKHHYVSSKHLYSVAAETFLIFWGFLTQLSVMVPMAMVEFIYLGNSIFINWDVQMYHAPQDEPAKARSTSLNDQLGQVEYIFSDKTGTLTQNVMTFKKCCIGGVIYGGSQASENPYLWNKFADGKLLYRNERLLCAVRHNEDKVVREFWRLLAICHTVMVQEKDNQLVYQAASPDEEALVTAARNFGYVFLARTQDSITVMELGEKRVYQVLAMMDFNSIRKRMSVLVRNPEGSIYLYTKGADVVIFERLHKKGMKEWATEEALASFAEETLRTLCLAYKEVDEDMYEEWRQRHQEASILLQNRAHALHQVYEEMEQGLQLLGATAIEDRLQDGVCDTIKCLKQGNIKVWVLTGDKQGGSQGGHGRHREKGDGWEKLLTCLERHRQPVPLPRAIQAVLASDYSFSQFKFLQRLLLVHGRWSYVRVCKFLRCFIYKTVASMMVQVWFAFYSGFTAQPLYEGWFLALFNLLYSTLPVLYIGLFEQDVSAQRSLELPQLYTAGQKDELFNYWVFLQALAHGTVTSLVNFFVTLWVSHDSAGPVSFSDYQSFAVVVAMSGLLSITMEVGRAATLSPGVLEHEPPRCPRSATMPGGLSRCHSWSLGVDLPTSTEPCAGLLAVPWPDSPPTLRSRSSSGTGRSCPCWPSSSASASMCWQLGPPRVSGSSKSHPAPSRFCVSPPVGNGVAGPGDGCVHVRVPAVPLSASLCSRLHRGDVQGGRCLLGSCTRVSWGQRERREGGCQEEGALSRLPGGSTWGRTVTLTCPQMLTATCCPTPPSCWSFFSKHPAHTGPACHLPSPQEGRPPGEGAGVSIPHSWDPLSQSLCWEQKLQDMGRGVGGVKTQAHIQCPEGDQITGPRVHAQMIGAWGSR</sequence>
<gene>
    <name evidence="26" type="primary">ATP8B3</name>
</gene>
<feature type="binding site" evidence="21">
    <location>
        <position position="366"/>
    </location>
    <ligand>
        <name>ATP</name>
        <dbReference type="ChEBI" id="CHEBI:30616"/>
    </ligand>
</feature>
<evidence type="ECO:0000256" key="4">
    <source>
        <dbReference type="ARBA" id="ARBA00022448"/>
    </source>
</evidence>
<evidence type="ECO:0000256" key="18">
    <source>
        <dbReference type="ARBA" id="ARBA00055228"/>
    </source>
</evidence>
<feature type="active site" description="4-aspartylphosphate intermediate" evidence="20">
    <location>
        <position position="366"/>
    </location>
</feature>
<keyword evidence="13" id="KW-0445">Lipid transport</keyword>
<comment type="subcellular location">
    <subcellularLocation>
        <location evidence="19">Cytoplasmic vesicle</location>
        <location evidence="19">Secretory vesicle</location>
        <location evidence="19">Acrosome membrane</location>
        <topology evidence="19">Multi-pass membrane protein</topology>
    </subcellularLocation>
    <subcellularLocation>
        <location evidence="2">Endoplasmic reticulum membrane</location>
        <topology evidence="2">Multi-pass membrane protein</topology>
    </subcellularLocation>
    <subcellularLocation>
        <location evidence="23">Membrane</location>
        <topology evidence="23">Multi-pass membrane protein</topology>
    </subcellularLocation>
</comment>
<evidence type="ECO:0000256" key="9">
    <source>
        <dbReference type="ARBA" id="ARBA00022840"/>
    </source>
</evidence>
<keyword evidence="8" id="KW-0256">Endoplasmic reticulum</keyword>
<feature type="binding site" evidence="21">
    <location>
        <position position="555"/>
    </location>
    <ligand>
        <name>ATP</name>
        <dbReference type="ChEBI" id="CHEBI:30616"/>
    </ligand>
</feature>
<dbReference type="InterPro" id="IPR023298">
    <property type="entry name" value="ATPase_P-typ_TM_dom_sf"/>
</dbReference>
<evidence type="ECO:0000256" key="8">
    <source>
        <dbReference type="ARBA" id="ARBA00022824"/>
    </source>
</evidence>
<protein>
    <recommendedName>
        <fullName evidence="23">Phospholipid-transporting ATPase</fullName>
        <ecNumber evidence="23">7.6.2.1</ecNumber>
    </recommendedName>
</protein>
<evidence type="ECO:0000256" key="21">
    <source>
        <dbReference type="PIRSR" id="PIRSR606539-2"/>
    </source>
</evidence>
<evidence type="ECO:0000256" key="15">
    <source>
        <dbReference type="ARBA" id="ARBA00023329"/>
    </source>
</evidence>
<feature type="binding site" evidence="21">
    <location>
        <position position="637"/>
    </location>
    <ligand>
        <name>ATP</name>
        <dbReference type="ChEBI" id="CHEBI:30616"/>
    </ligand>
</feature>
<evidence type="ECO:0000256" key="3">
    <source>
        <dbReference type="ARBA" id="ARBA00008109"/>
    </source>
</evidence>